<feature type="compositionally biased region" description="Low complexity" evidence="2">
    <location>
        <begin position="1505"/>
        <end position="1514"/>
    </location>
</feature>
<evidence type="ECO:0000313" key="4">
    <source>
        <dbReference type="Proteomes" id="UP001054857"/>
    </source>
</evidence>
<feature type="compositionally biased region" description="Low complexity" evidence="2">
    <location>
        <begin position="554"/>
        <end position="576"/>
    </location>
</feature>
<feature type="repeat" description="TPR" evidence="1">
    <location>
        <begin position="1299"/>
        <end position="1332"/>
    </location>
</feature>
<dbReference type="GO" id="GO:0006397">
    <property type="term" value="P:mRNA processing"/>
    <property type="evidence" value="ECO:0007669"/>
    <property type="project" value="InterPro"/>
</dbReference>
<feature type="compositionally biased region" description="Low complexity" evidence="2">
    <location>
        <begin position="744"/>
        <end position="757"/>
    </location>
</feature>
<feature type="compositionally biased region" description="Low complexity" evidence="2">
    <location>
        <begin position="473"/>
        <end position="509"/>
    </location>
</feature>
<feature type="compositionally biased region" description="Polar residues" evidence="2">
    <location>
        <begin position="930"/>
        <end position="959"/>
    </location>
</feature>
<dbReference type="SUPFAM" id="SSF48452">
    <property type="entry name" value="TPR-like"/>
    <property type="match status" value="1"/>
</dbReference>
<feature type="region of interest" description="Disordered" evidence="2">
    <location>
        <begin position="930"/>
        <end position="1011"/>
    </location>
</feature>
<comment type="caution">
    <text evidence="3">The sequence shown here is derived from an EMBL/GenBank/DDBJ whole genome shotgun (WGS) entry which is preliminary data.</text>
</comment>
<dbReference type="Pfam" id="PF13432">
    <property type="entry name" value="TPR_16"/>
    <property type="match status" value="3"/>
</dbReference>
<feature type="compositionally biased region" description="Acidic residues" evidence="2">
    <location>
        <begin position="1103"/>
        <end position="1114"/>
    </location>
</feature>
<feature type="non-terminal residue" evidence="3">
    <location>
        <position position="1529"/>
    </location>
</feature>
<feature type="compositionally biased region" description="Low complexity" evidence="2">
    <location>
        <begin position="1123"/>
        <end position="1142"/>
    </location>
</feature>
<dbReference type="GO" id="GO:0006417">
    <property type="term" value="P:regulation of translation"/>
    <property type="evidence" value="ECO:0007669"/>
    <property type="project" value="TreeGrafter"/>
</dbReference>
<keyword evidence="4" id="KW-1185">Reference proteome</keyword>
<feature type="region of interest" description="Disordered" evidence="2">
    <location>
        <begin position="313"/>
        <end position="364"/>
    </location>
</feature>
<feature type="compositionally biased region" description="Basic and acidic residues" evidence="2">
    <location>
        <begin position="602"/>
        <end position="619"/>
    </location>
</feature>
<dbReference type="PROSITE" id="PS50005">
    <property type="entry name" value="TPR"/>
    <property type="match status" value="1"/>
</dbReference>
<dbReference type="InterPro" id="IPR019734">
    <property type="entry name" value="TPR_rpt"/>
</dbReference>
<organism evidence="3 4">
    <name type="scientific">Astrephomene gubernaculifera</name>
    <dbReference type="NCBI Taxonomy" id="47775"/>
    <lineage>
        <taxon>Eukaryota</taxon>
        <taxon>Viridiplantae</taxon>
        <taxon>Chlorophyta</taxon>
        <taxon>core chlorophytes</taxon>
        <taxon>Chlorophyceae</taxon>
        <taxon>CS clade</taxon>
        <taxon>Chlamydomonadales</taxon>
        <taxon>Astrephomenaceae</taxon>
        <taxon>Astrephomene</taxon>
    </lineage>
</organism>
<dbReference type="EMBL" id="BMAR01000027">
    <property type="protein sequence ID" value="GFR48934.1"/>
    <property type="molecule type" value="Genomic_DNA"/>
</dbReference>
<keyword evidence="1" id="KW-0802">TPR repeat</keyword>
<dbReference type="InterPro" id="IPR011990">
    <property type="entry name" value="TPR-like_helical_dom_sf"/>
</dbReference>
<feature type="compositionally biased region" description="Low complexity" evidence="2">
    <location>
        <begin position="260"/>
        <end position="291"/>
    </location>
</feature>
<feature type="region of interest" description="Disordered" evidence="2">
    <location>
        <begin position="682"/>
        <end position="761"/>
    </location>
</feature>
<feature type="compositionally biased region" description="Low complexity" evidence="2">
    <location>
        <begin position="682"/>
        <end position="695"/>
    </location>
</feature>
<feature type="region of interest" description="Disordered" evidence="2">
    <location>
        <begin position="1072"/>
        <end position="1142"/>
    </location>
</feature>
<protein>
    <submittedName>
        <fullName evidence="3">Uncharacterized protein</fullName>
    </submittedName>
</protein>
<sequence length="1529" mass="161055">MGPFVAPQNSCGERCWPSGYAWSRPQCGAAAQAHGRGSRRRPHRFADVNSTSSFPGLSLKASLGTSAGSYSVSRDDGTRYGLRRTACSAPSQLGDTARPFSLLMSLTEEQQRLSQAATEKLLRVIAYCGADSPVGCLLNDHDPFAHGGSSNVAGGTPPQPCESTDLAAAAALLPAVAWRWLPVAALDGWVDTSVVHLLREALLVQKAASDPTASAGELVGWCLDSCSTRAAALAALWAQCDPHPDPHPNQQPVPHPQQQPLPQQQPRSQQQPQQQQQQPQQPQQTQQTHPPSTLTPRLRSFYGLLGQRLGLRLGLGLGQPPPSDEPQTAAATGESSGSRYRGSGSSGGEAAEASLASPGARCGGTAASVIRTSSSRDAAALRAAASSGGGAGASWSAGSWAGGGRMPARAVVLCGSVTRTAPVASVTAATCTATSVRGKGRAMSGRGMPAGAREEEEDGEEVGKEFGEDADAGSGDSSSGSRRSGSRRSGSSSDVSSGISSGISGSSSGCSGGVVGDGMGVVGCEDGASAPAGDRFMGQLEEKEVLRDGGGDVVVAVSSSSSGNSGNRGSRGHGSAQQHGVPGSSSSRSSRSSSSSGMEGGAGRDADAVGDHSGAERTSDGAGDTGRQLQAPEAHGGSSSGGSSGSTAARKLFAPGGDDNATGSYDNAEVLYGDGVIPPPAATAAATGPPTRPIASLLQRPSRAVVPPPPGLEPGDPWDGEQQGGARPVATDSYGRIAPSYNDGSAQSSLLSPGSSATGFANADAREQKTSFVPVRLVATGRFPLRDLSGQLLKDGLAVPDTGPIVISNDPRVFPSSEAVLYDYVTRAEDKLAMRLEYIVDRSSSYGDVTLQLFNISRVRRKRTDNCRMFVNGQPVQIGDPGVALVPGDEVWFGNRAFAFKVEVLSGPPPAVQVALQRLCSYDNSNTLTAQQRERNLSGSNSDGGRTEVNGNATAATQPTDRDSDVNAAAADGASNGASVEHDKLAGSSSSSSSSNGGRDELDMGDLSNLARRDPRRAEQLLRRLATVRPFDAAIWLIWAQASARQGGPGSQAKARMLFRAAVAAARQMEVIPPPPPALQDSVRRTVGRSNFRRRSRRQSGDGADDDSDLDDDVRDMYEVNDGGAASYTGSGGSRRPSSMTSSLSRRRHNWLLVQALGNWAKHEWRLKMYGSARHLFRAAVDEAALHPYGIAGGGGAAIMHYWASRELDSQNIRNARIVVSEALRKCPADVALYVLAASVELEGGNLDLARTYCSRAYSLDRTDKQLFLVWPRVEAGLGDRLRARLLYERALDMHPLNTKIMNLYARFEAEEGAYREAAELYDRALSVDPLSPVMGVHNRADWASMEADLGHTGLARQLLEGGLAAHPRSPQLLVTLAKVERLEGRYTAALDLVRAAQSLAGPFNVPVIMERSLVLRALGERELAANLSRHVGAVRDLGRMKQQGYWGSEAWRAFIEATRSSEQREVVAAAKARKRELGWEPEQRGGKPQPKGEVGEGRRPTAPEVQRWMQLQQLQRRREEARRVAAMR</sequence>
<feature type="compositionally biased region" description="Low complexity" evidence="2">
    <location>
        <begin position="966"/>
        <end position="979"/>
    </location>
</feature>
<dbReference type="InterPro" id="IPR003107">
    <property type="entry name" value="HAT"/>
</dbReference>
<gene>
    <name evidence="3" type="ORF">Agub_g10940</name>
</gene>
<dbReference type="Gene3D" id="1.25.40.10">
    <property type="entry name" value="Tetratricopeptide repeat domain"/>
    <property type="match status" value="3"/>
</dbReference>
<dbReference type="PANTHER" id="PTHR44917:SF1">
    <property type="entry name" value="PROTEIN HIGH CHLOROPHYLL FLUORESCENT 107"/>
    <property type="match status" value="1"/>
</dbReference>
<feature type="compositionally biased region" description="Pro residues" evidence="2">
    <location>
        <begin position="247"/>
        <end position="259"/>
    </location>
</feature>
<feature type="region of interest" description="Disordered" evidence="2">
    <location>
        <begin position="240"/>
        <end position="297"/>
    </location>
</feature>
<reference evidence="3 4" key="1">
    <citation type="journal article" date="2021" name="Sci. Rep.">
        <title>Genome sequencing of the multicellular alga Astrephomene provides insights into convergent evolution of germ-soma differentiation.</title>
        <authorList>
            <person name="Yamashita S."/>
            <person name="Yamamoto K."/>
            <person name="Matsuzaki R."/>
            <person name="Suzuki S."/>
            <person name="Yamaguchi H."/>
            <person name="Hirooka S."/>
            <person name="Minakuchi Y."/>
            <person name="Miyagishima S."/>
            <person name="Kawachi M."/>
            <person name="Toyoda A."/>
            <person name="Nozaki H."/>
        </authorList>
    </citation>
    <scope>NUCLEOTIDE SEQUENCE [LARGE SCALE GENOMIC DNA]</scope>
    <source>
        <strain evidence="3 4">NIES-4017</strain>
    </source>
</reference>
<evidence type="ECO:0000256" key="2">
    <source>
        <dbReference type="SAM" id="MobiDB-lite"/>
    </source>
</evidence>
<name>A0AAD3HPE1_9CHLO</name>
<feature type="region of interest" description="Disordered" evidence="2">
    <location>
        <begin position="430"/>
        <end position="509"/>
    </location>
</feature>
<evidence type="ECO:0000313" key="3">
    <source>
        <dbReference type="EMBL" id="GFR48934.1"/>
    </source>
</evidence>
<dbReference type="SMART" id="SM00386">
    <property type="entry name" value="HAT"/>
    <property type="match status" value="5"/>
</dbReference>
<accession>A0AAD3HPE1</accession>
<dbReference type="Proteomes" id="UP001054857">
    <property type="component" value="Unassembled WGS sequence"/>
</dbReference>
<feature type="compositionally biased region" description="Low complexity" evidence="2">
    <location>
        <begin position="333"/>
        <end position="360"/>
    </location>
</feature>
<dbReference type="InterPro" id="IPR044624">
    <property type="entry name" value="Mbb1-like"/>
</dbReference>
<dbReference type="GO" id="GO:0003729">
    <property type="term" value="F:mRNA binding"/>
    <property type="evidence" value="ECO:0007669"/>
    <property type="project" value="InterPro"/>
</dbReference>
<evidence type="ECO:0000256" key="1">
    <source>
        <dbReference type="PROSITE-ProRule" id="PRU00339"/>
    </source>
</evidence>
<dbReference type="PANTHER" id="PTHR44917">
    <property type="entry name" value="PROTEIN HIGH CHLOROPHYLL FLUORESCENT 107"/>
    <property type="match status" value="1"/>
</dbReference>
<feature type="compositionally biased region" description="Low complexity" evidence="2">
    <location>
        <begin position="584"/>
        <end position="596"/>
    </location>
</feature>
<feature type="region of interest" description="Disordered" evidence="2">
    <location>
        <begin position="1478"/>
        <end position="1514"/>
    </location>
</feature>
<proteinExistence type="predicted"/>
<dbReference type="GO" id="GO:0003727">
    <property type="term" value="F:single-stranded RNA binding"/>
    <property type="evidence" value="ECO:0007669"/>
    <property type="project" value="TreeGrafter"/>
</dbReference>
<feature type="region of interest" description="Disordered" evidence="2">
    <location>
        <begin position="554"/>
        <end position="655"/>
    </location>
</feature>